<protein>
    <submittedName>
        <fullName evidence="8">Sodium:proton antiporter</fullName>
    </submittedName>
</protein>
<evidence type="ECO:0000256" key="6">
    <source>
        <dbReference type="ARBA" id="ARBA00023136"/>
    </source>
</evidence>
<name>A0A255GDM1_9ACTN</name>
<reference evidence="8 9" key="1">
    <citation type="submission" date="2017-07" db="EMBL/GenBank/DDBJ databases">
        <title>Draft whole genome sequences of clinical Proprionibacteriaceae strains.</title>
        <authorList>
            <person name="Bernier A.-M."/>
            <person name="Bernard K."/>
            <person name="Domingo M.-C."/>
        </authorList>
    </citation>
    <scope>NUCLEOTIDE SEQUENCE [LARGE SCALE GENOMIC DNA]</scope>
    <source>
        <strain evidence="8 9">NML 030167</strain>
    </source>
</reference>
<organism evidence="8 9">
    <name type="scientific">Enemella evansiae</name>
    <dbReference type="NCBI Taxonomy" id="2016499"/>
    <lineage>
        <taxon>Bacteria</taxon>
        <taxon>Bacillati</taxon>
        <taxon>Actinomycetota</taxon>
        <taxon>Actinomycetes</taxon>
        <taxon>Propionibacteriales</taxon>
        <taxon>Propionibacteriaceae</taxon>
        <taxon>Enemella</taxon>
    </lineage>
</organism>
<dbReference type="GO" id="GO:0008324">
    <property type="term" value="F:monoatomic cation transmembrane transporter activity"/>
    <property type="evidence" value="ECO:0007669"/>
    <property type="project" value="InterPro"/>
</dbReference>
<dbReference type="AlphaFoldDB" id="A0A255GDM1"/>
<dbReference type="Proteomes" id="UP000215896">
    <property type="component" value="Unassembled WGS sequence"/>
</dbReference>
<dbReference type="RefSeq" id="WP_094355993.1">
    <property type="nucleotide sequence ID" value="NZ_NMVK01000005.1"/>
</dbReference>
<comment type="caution">
    <text evidence="8">The sequence shown here is derived from an EMBL/GenBank/DDBJ whole genome shotgun (WGS) entry which is preliminary data.</text>
</comment>
<feature type="transmembrane region" description="Helical" evidence="7">
    <location>
        <begin position="7"/>
        <end position="24"/>
    </location>
</feature>
<comment type="subcellular location">
    <subcellularLocation>
        <location evidence="1">Cell membrane</location>
        <topology evidence="1">Multi-pass membrane protein</topology>
    </subcellularLocation>
</comment>
<feature type="transmembrane region" description="Helical" evidence="7">
    <location>
        <begin position="30"/>
        <end position="47"/>
    </location>
</feature>
<evidence type="ECO:0000256" key="3">
    <source>
        <dbReference type="ARBA" id="ARBA00022475"/>
    </source>
</evidence>
<dbReference type="Pfam" id="PF01899">
    <property type="entry name" value="MNHE"/>
    <property type="match status" value="1"/>
</dbReference>
<accession>A0A255GDM1</accession>
<dbReference type="PANTHER" id="PTHR34584">
    <property type="entry name" value="NA(+)/H(+) ANTIPORTER SUBUNIT E1"/>
    <property type="match status" value="1"/>
</dbReference>
<dbReference type="InterPro" id="IPR002758">
    <property type="entry name" value="Cation_antiport_E"/>
</dbReference>
<evidence type="ECO:0000256" key="5">
    <source>
        <dbReference type="ARBA" id="ARBA00022989"/>
    </source>
</evidence>
<comment type="similarity">
    <text evidence="2">Belongs to the CPA3 antiporters (TC 2.A.63) subunit E family.</text>
</comment>
<keyword evidence="5 7" id="KW-1133">Transmembrane helix</keyword>
<evidence type="ECO:0000313" key="9">
    <source>
        <dbReference type="Proteomes" id="UP000215896"/>
    </source>
</evidence>
<evidence type="ECO:0000256" key="2">
    <source>
        <dbReference type="ARBA" id="ARBA00006228"/>
    </source>
</evidence>
<dbReference type="EMBL" id="NMVO01000013">
    <property type="protein sequence ID" value="OYO13542.1"/>
    <property type="molecule type" value="Genomic_DNA"/>
</dbReference>
<evidence type="ECO:0000256" key="4">
    <source>
        <dbReference type="ARBA" id="ARBA00022692"/>
    </source>
</evidence>
<dbReference type="PANTHER" id="PTHR34584:SF1">
    <property type="entry name" value="NA(+)_H(+) ANTIPORTER SUBUNIT E1"/>
    <property type="match status" value="1"/>
</dbReference>
<dbReference type="OrthoDB" id="3556991at2"/>
<keyword evidence="4 7" id="KW-0812">Transmembrane</keyword>
<keyword evidence="3" id="KW-1003">Cell membrane</keyword>
<keyword evidence="9" id="KW-1185">Reference proteome</keyword>
<evidence type="ECO:0000313" key="8">
    <source>
        <dbReference type="EMBL" id="OYO13542.1"/>
    </source>
</evidence>
<evidence type="ECO:0000256" key="7">
    <source>
        <dbReference type="SAM" id="Phobius"/>
    </source>
</evidence>
<feature type="transmembrane region" description="Helical" evidence="7">
    <location>
        <begin position="59"/>
        <end position="84"/>
    </location>
</feature>
<evidence type="ECO:0000256" key="1">
    <source>
        <dbReference type="ARBA" id="ARBA00004651"/>
    </source>
</evidence>
<proteinExistence type="inferred from homology"/>
<dbReference type="GO" id="GO:0005886">
    <property type="term" value="C:plasma membrane"/>
    <property type="evidence" value="ECO:0007669"/>
    <property type="project" value="UniProtKB-SubCell"/>
</dbReference>
<gene>
    <name evidence="8" type="ORF">CGZ94_11290</name>
</gene>
<sequence>MKFLRKIRLGSLLGLTAVWMLLWGRPSWGTFFLGLFVAATVLAVFPMPRAASRIRIRPLALLWLVGNFLRELTIASVHVAWLAVRPAPLRPGRIAVVHLHDDDDFRRTVVAELTSLVPGSVVMDLDPVRSELLVHFIDHTDDERLAREVAHIHRREREVARAFGAPAPEGCGGAHDTWTREVQ</sequence>
<keyword evidence="6 7" id="KW-0472">Membrane</keyword>